<dbReference type="Pfam" id="PF13530">
    <property type="entry name" value="SCP2_2"/>
    <property type="match status" value="1"/>
</dbReference>
<evidence type="ECO:0000256" key="2">
    <source>
        <dbReference type="ARBA" id="ARBA00022679"/>
    </source>
</evidence>
<dbReference type="Gene3D" id="3.30.1050.10">
    <property type="entry name" value="SCP2 sterol-binding domain"/>
    <property type="match status" value="1"/>
</dbReference>
<dbReference type="InterPro" id="IPR025559">
    <property type="entry name" value="Eis_dom"/>
</dbReference>
<keyword evidence="7" id="KW-1185">Reference proteome</keyword>
<feature type="domain" description="N-acetyltransferase" evidence="5">
    <location>
        <begin position="8"/>
        <end position="167"/>
    </location>
</feature>
<evidence type="ECO:0000256" key="1">
    <source>
        <dbReference type="ARBA" id="ARBA00009213"/>
    </source>
</evidence>
<sequence>MSTNAAAYPVRPITKGETEDFYAQLNFAFHEEPPEEMQDLWLRLVSRERTVAAFDGDELIGTGGDIPFELTVPGGVTVPTAGVTMITVKATHRRRGILTGMMRHQMTGWHERGDAAVATLFSSEPAIYGRFGYGVGTHALALTIPRGGEGLSAVPGSDGFQMRMVDPRKAYDRCQAVFDAVRLGRPGMVARIGKGWGDVATLDNEFTRDDAGPLRCVVAEDAAGQVAGYARYQVEADFDNPARPDGKVQVREVHGRDLASYIAVWRFLTDIDLTLEVHAEVPTDDPLMFLLADPRQSVPRVEDVLYVRLVDVDRALAGRRYAAPVDVVFELADPFCPWNTGRWRLSGDADGAVCTPTTDPADLVLGPRELGTAYLGGLSLSALGRAGRVEELRPGALAAASRGFVSEVAPFAPFEF</sequence>
<dbReference type="InterPro" id="IPR036527">
    <property type="entry name" value="SCP2_sterol-bd_dom_sf"/>
</dbReference>
<dbReference type="InterPro" id="IPR016181">
    <property type="entry name" value="Acyl_CoA_acyltransferase"/>
</dbReference>
<feature type="active site" description="Proton donor" evidence="4">
    <location>
        <position position="128"/>
    </location>
</feature>
<dbReference type="SUPFAM" id="SSF55729">
    <property type="entry name" value="Acyl-CoA N-acyltransferases (Nat)"/>
    <property type="match status" value="1"/>
</dbReference>
<dbReference type="Gene3D" id="3.40.630.30">
    <property type="match status" value="2"/>
</dbReference>
<accession>A0ABS5KJ04</accession>
<proteinExistence type="inferred from homology"/>
<feature type="binding site" evidence="4">
    <location>
        <begin position="123"/>
        <end position="124"/>
    </location>
    <ligand>
        <name>acetyl-CoA</name>
        <dbReference type="ChEBI" id="CHEBI:57288"/>
    </ligand>
</feature>
<dbReference type="InterPro" id="IPR000182">
    <property type="entry name" value="GNAT_dom"/>
</dbReference>
<evidence type="ECO:0000256" key="3">
    <source>
        <dbReference type="ARBA" id="ARBA00023315"/>
    </source>
</evidence>
<feature type="binding site" evidence="4">
    <location>
        <begin position="94"/>
        <end position="99"/>
    </location>
    <ligand>
        <name>acetyl-CoA</name>
        <dbReference type="ChEBI" id="CHEBI:57288"/>
    </ligand>
</feature>
<dbReference type="PANTHER" id="PTHR37817">
    <property type="entry name" value="N-ACETYLTRANSFERASE EIS"/>
    <property type="match status" value="1"/>
</dbReference>
<reference evidence="6 7" key="1">
    <citation type="submission" date="2020-02" db="EMBL/GenBank/DDBJ databases">
        <title>Acidophilic actinobacteria isolated from forest soil.</title>
        <authorList>
            <person name="Golinska P."/>
        </authorList>
    </citation>
    <scope>NUCLEOTIDE SEQUENCE [LARGE SCALE GENOMIC DNA]</scope>
    <source>
        <strain evidence="6 7">NL8</strain>
    </source>
</reference>
<organism evidence="6 7">
    <name type="scientific">Catenulispora pinistramenti</name>
    <dbReference type="NCBI Taxonomy" id="2705254"/>
    <lineage>
        <taxon>Bacteria</taxon>
        <taxon>Bacillati</taxon>
        <taxon>Actinomycetota</taxon>
        <taxon>Actinomycetes</taxon>
        <taxon>Catenulisporales</taxon>
        <taxon>Catenulisporaceae</taxon>
        <taxon>Catenulispora</taxon>
    </lineage>
</organism>
<feature type="active site" description="Proton acceptor; via carboxylate" evidence="4">
    <location>
        <position position="416"/>
    </location>
</feature>
<dbReference type="PANTHER" id="PTHR37817:SF1">
    <property type="entry name" value="N-ACETYLTRANSFERASE EIS"/>
    <property type="match status" value="1"/>
</dbReference>
<dbReference type="SUPFAM" id="SSF55718">
    <property type="entry name" value="SCP-like"/>
    <property type="match status" value="1"/>
</dbReference>
<gene>
    <name evidence="6" type="ORF">KGQ19_05490</name>
</gene>
<comment type="subunit">
    <text evidence="4">Homohexamer; trimer of dimers.</text>
</comment>
<dbReference type="HAMAP" id="MF_01812">
    <property type="entry name" value="Eis"/>
    <property type="match status" value="1"/>
</dbReference>
<name>A0ABS5KJ04_9ACTN</name>
<protein>
    <submittedName>
        <fullName evidence="6">GNAT family N-acetyltransferase</fullName>
    </submittedName>
</protein>
<dbReference type="PROSITE" id="PS51186">
    <property type="entry name" value="GNAT"/>
    <property type="match status" value="1"/>
</dbReference>
<keyword evidence="3 4" id="KW-0012">Acyltransferase</keyword>
<comment type="similarity">
    <text evidence="1 4">Belongs to the acetyltransferase Eis family.</text>
</comment>
<evidence type="ECO:0000256" key="4">
    <source>
        <dbReference type="HAMAP-Rule" id="MF_01812"/>
    </source>
</evidence>
<keyword evidence="2 4" id="KW-0808">Transferase</keyword>
<evidence type="ECO:0000313" key="7">
    <source>
        <dbReference type="Proteomes" id="UP000730482"/>
    </source>
</evidence>
<dbReference type="InterPro" id="IPR041380">
    <property type="entry name" value="Acetyltransf_17"/>
</dbReference>
<dbReference type="InterPro" id="IPR022902">
    <property type="entry name" value="NAcTrfase_Eis"/>
</dbReference>
<dbReference type="Pfam" id="PF17668">
    <property type="entry name" value="Acetyltransf_17"/>
    <property type="match status" value="1"/>
</dbReference>
<evidence type="ECO:0000313" key="6">
    <source>
        <dbReference type="EMBL" id="MBS2546314.1"/>
    </source>
</evidence>
<dbReference type="RefSeq" id="WP_212007966.1">
    <property type="nucleotide sequence ID" value="NZ_JAAFYZ010000012.1"/>
</dbReference>
<evidence type="ECO:0000259" key="5">
    <source>
        <dbReference type="PROSITE" id="PS51186"/>
    </source>
</evidence>
<dbReference type="InterPro" id="IPR051554">
    <property type="entry name" value="Acetyltransferase_Eis"/>
</dbReference>
<dbReference type="Proteomes" id="UP000730482">
    <property type="component" value="Unassembled WGS sequence"/>
</dbReference>
<dbReference type="Pfam" id="PF13527">
    <property type="entry name" value="Acetyltransf_9"/>
    <property type="match status" value="1"/>
</dbReference>
<feature type="binding site" evidence="4">
    <location>
        <begin position="86"/>
        <end position="88"/>
    </location>
    <ligand>
        <name>acetyl-CoA</name>
        <dbReference type="ChEBI" id="CHEBI:57288"/>
    </ligand>
</feature>
<dbReference type="NCBIfam" id="NF002367">
    <property type="entry name" value="PRK01346.1-4"/>
    <property type="match status" value="1"/>
</dbReference>
<dbReference type="EMBL" id="JAAFYZ010000012">
    <property type="protein sequence ID" value="MBS2546314.1"/>
    <property type="molecule type" value="Genomic_DNA"/>
</dbReference>
<comment type="caution">
    <text evidence="6">The sequence shown here is derived from an EMBL/GenBank/DDBJ whole genome shotgun (WGS) entry which is preliminary data.</text>
</comment>